<gene>
    <name evidence="2" type="primary">20350554</name>
    <name evidence="1" type="ORF">GGTG_10096</name>
</gene>
<accession>J3P9B3</accession>
<reference evidence="3" key="1">
    <citation type="submission" date="2010-07" db="EMBL/GenBank/DDBJ databases">
        <title>The genome sequence of Gaeumannomyces graminis var. tritici strain R3-111a-1.</title>
        <authorList>
            <consortium name="The Broad Institute Genome Sequencing Platform"/>
            <person name="Ma L.-J."/>
            <person name="Dead R."/>
            <person name="Young S."/>
            <person name="Zeng Q."/>
            <person name="Koehrsen M."/>
            <person name="Alvarado L."/>
            <person name="Berlin A."/>
            <person name="Chapman S.B."/>
            <person name="Chen Z."/>
            <person name="Freedman E."/>
            <person name="Gellesch M."/>
            <person name="Goldberg J."/>
            <person name="Griggs A."/>
            <person name="Gujja S."/>
            <person name="Heilman E.R."/>
            <person name="Heiman D."/>
            <person name="Hepburn T."/>
            <person name="Howarth C."/>
            <person name="Jen D."/>
            <person name="Larson L."/>
            <person name="Mehta T."/>
            <person name="Neiman D."/>
            <person name="Pearson M."/>
            <person name="Roberts A."/>
            <person name="Saif S."/>
            <person name="Shea T."/>
            <person name="Shenoy N."/>
            <person name="Sisk P."/>
            <person name="Stolte C."/>
            <person name="Sykes S."/>
            <person name="Walk T."/>
            <person name="White J."/>
            <person name="Yandava C."/>
            <person name="Haas B."/>
            <person name="Nusbaum C."/>
            <person name="Birren B."/>
        </authorList>
    </citation>
    <scope>NUCLEOTIDE SEQUENCE [LARGE SCALE GENOMIC DNA]</scope>
    <source>
        <strain evidence="3">R3-111a-1</strain>
    </source>
</reference>
<dbReference type="RefSeq" id="XP_009226223.1">
    <property type="nucleotide sequence ID" value="XM_009227959.1"/>
</dbReference>
<dbReference type="HOGENOM" id="CLU_2236763_0_0_1"/>
<dbReference type="EnsemblFungi" id="EJT73249">
    <property type="protein sequence ID" value="EJT73249"/>
    <property type="gene ID" value="GGTG_10096"/>
</dbReference>
<dbReference type="Proteomes" id="UP000006039">
    <property type="component" value="Unassembled WGS sequence"/>
</dbReference>
<dbReference type="EMBL" id="GL385399">
    <property type="protein sequence ID" value="EJT73249.1"/>
    <property type="molecule type" value="Genomic_DNA"/>
</dbReference>
<dbReference type="VEuPathDB" id="FungiDB:GGTG_10096"/>
<dbReference type="AlphaFoldDB" id="J3P9B3"/>
<evidence type="ECO:0000313" key="2">
    <source>
        <dbReference type="EnsemblFungi" id="EJT73249"/>
    </source>
</evidence>
<sequence length="105" mass="11793">MRAKFGVRLDSRADYKTHGWWRLNVCRRGKEPLGPDSVASSWDRADWLDARLGPSHHGNRQLGGQKSRALGTVCGVATGRQASVAPWQTDTAQSIHSWRERLEAR</sequence>
<evidence type="ECO:0000313" key="3">
    <source>
        <dbReference type="Proteomes" id="UP000006039"/>
    </source>
</evidence>
<organism evidence="1">
    <name type="scientific">Gaeumannomyces tritici (strain R3-111a-1)</name>
    <name type="common">Wheat and barley take-all root rot fungus</name>
    <name type="synonym">Gaeumannomyces graminis var. tritici</name>
    <dbReference type="NCBI Taxonomy" id="644352"/>
    <lineage>
        <taxon>Eukaryota</taxon>
        <taxon>Fungi</taxon>
        <taxon>Dikarya</taxon>
        <taxon>Ascomycota</taxon>
        <taxon>Pezizomycotina</taxon>
        <taxon>Sordariomycetes</taxon>
        <taxon>Sordariomycetidae</taxon>
        <taxon>Magnaporthales</taxon>
        <taxon>Magnaporthaceae</taxon>
        <taxon>Gaeumannomyces</taxon>
    </lineage>
</organism>
<reference evidence="2" key="4">
    <citation type="journal article" date="2015" name="G3 (Bethesda)">
        <title>Genome sequences of three phytopathogenic species of the Magnaporthaceae family of fungi.</title>
        <authorList>
            <person name="Okagaki L.H."/>
            <person name="Nunes C.C."/>
            <person name="Sailsbery J."/>
            <person name="Clay B."/>
            <person name="Brown D."/>
            <person name="John T."/>
            <person name="Oh Y."/>
            <person name="Young N."/>
            <person name="Fitzgerald M."/>
            <person name="Haas B.J."/>
            <person name="Zeng Q."/>
            <person name="Young S."/>
            <person name="Adiconis X."/>
            <person name="Fan L."/>
            <person name="Levin J.Z."/>
            <person name="Mitchell T.K."/>
            <person name="Okubara P.A."/>
            <person name="Farman M.L."/>
            <person name="Kohn L.M."/>
            <person name="Birren B."/>
            <person name="Ma L.-J."/>
            <person name="Dean R.A."/>
        </authorList>
    </citation>
    <scope>NUCLEOTIDE SEQUENCE</scope>
    <source>
        <strain evidence="2">R3-111a-1</strain>
    </source>
</reference>
<reference evidence="2" key="5">
    <citation type="submission" date="2018-04" db="UniProtKB">
        <authorList>
            <consortium name="EnsemblFungi"/>
        </authorList>
    </citation>
    <scope>IDENTIFICATION</scope>
    <source>
        <strain evidence="2">R3-111a-1</strain>
    </source>
</reference>
<evidence type="ECO:0000313" key="1">
    <source>
        <dbReference type="EMBL" id="EJT73249.1"/>
    </source>
</evidence>
<name>J3P9B3_GAET3</name>
<dbReference type="GeneID" id="20350554"/>
<proteinExistence type="predicted"/>
<protein>
    <submittedName>
        <fullName evidence="1 2">Uncharacterized protein</fullName>
    </submittedName>
</protein>
<reference evidence="1" key="3">
    <citation type="submission" date="2010-09" db="EMBL/GenBank/DDBJ databases">
        <title>Annotation of Gaeumannomyces graminis var. tritici R3-111a-1.</title>
        <authorList>
            <consortium name="The Broad Institute Genome Sequencing Platform"/>
            <person name="Ma L.-J."/>
            <person name="Dead R."/>
            <person name="Young S.K."/>
            <person name="Zeng Q."/>
            <person name="Gargeya S."/>
            <person name="Fitzgerald M."/>
            <person name="Haas B."/>
            <person name="Abouelleil A."/>
            <person name="Alvarado L."/>
            <person name="Arachchi H.M."/>
            <person name="Berlin A."/>
            <person name="Brown A."/>
            <person name="Chapman S.B."/>
            <person name="Chen Z."/>
            <person name="Dunbar C."/>
            <person name="Freedman E."/>
            <person name="Gearin G."/>
            <person name="Gellesch M."/>
            <person name="Goldberg J."/>
            <person name="Griggs A."/>
            <person name="Gujja S."/>
            <person name="Heiman D."/>
            <person name="Howarth C."/>
            <person name="Larson L."/>
            <person name="Lui A."/>
            <person name="MacDonald P.J.P."/>
            <person name="Mehta T."/>
            <person name="Montmayeur A."/>
            <person name="Murphy C."/>
            <person name="Neiman D."/>
            <person name="Pearson M."/>
            <person name="Priest M."/>
            <person name="Roberts A."/>
            <person name="Saif S."/>
            <person name="Shea T."/>
            <person name="Shenoy N."/>
            <person name="Sisk P."/>
            <person name="Stolte C."/>
            <person name="Sykes S."/>
            <person name="Yandava C."/>
            <person name="Wortman J."/>
            <person name="Nusbaum C."/>
            <person name="Birren B."/>
        </authorList>
    </citation>
    <scope>NUCLEOTIDE SEQUENCE</scope>
    <source>
        <strain evidence="1">R3-111a-1</strain>
    </source>
</reference>
<reference evidence="1" key="2">
    <citation type="submission" date="2010-07" db="EMBL/GenBank/DDBJ databases">
        <authorList>
            <consortium name="The Broad Institute Genome Sequencing Platform"/>
            <consortium name="Broad Institute Genome Sequencing Center for Infectious Disease"/>
            <person name="Ma L.-J."/>
            <person name="Dead R."/>
            <person name="Young S."/>
            <person name="Zeng Q."/>
            <person name="Koehrsen M."/>
            <person name="Alvarado L."/>
            <person name="Berlin A."/>
            <person name="Chapman S.B."/>
            <person name="Chen Z."/>
            <person name="Freedman E."/>
            <person name="Gellesch M."/>
            <person name="Goldberg J."/>
            <person name="Griggs A."/>
            <person name="Gujja S."/>
            <person name="Heilman E.R."/>
            <person name="Heiman D."/>
            <person name="Hepburn T."/>
            <person name="Howarth C."/>
            <person name="Jen D."/>
            <person name="Larson L."/>
            <person name="Mehta T."/>
            <person name="Neiman D."/>
            <person name="Pearson M."/>
            <person name="Roberts A."/>
            <person name="Saif S."/>
            <person name="Shea T."/>
            <person name="Shenoy N."/>
            <person name="Sisk P."/>
            <person name="Stolte C."/>
            <person name="Sykes S."/>
            <person name="Walk T."/>
            <person name="White J."/>
            <person name="Yandava C."/>
            <person name="Haas B."/>
            <person name="Nusbaum C."/>
            <person name="Birren B."/>
        </authorList>
    </citation>
    <scope>NUCLEOTIDE SEQUENCE</scope>
    <source>
        <strain evidence="1">R3-111a-1</strain>
    </source>
</reference>
<keyword evidence="3" id="KW-1185">Reference proteome</keyword>